<evidence type="ECO:0000256" key="2">
    <source>
        <dbReference type="ARBA" id="ARBA00022448"/>
    </source>
</evidence>
<evidence type="ECO:0000256" key="7">
    <source>
        <dbReference type="ARBA" id="ARBA00023303"/>
    </source>
</evidence>
<dbReference type="GO" id="GO:0005509">
    <property type="term" value="F:calcium ion binding"/>
    <property type="evidence" value="ECO:0007669"/>
    <property type="project" value="InterPro"/>
</dbReference>
<dbReference type="InterPro" id="IPR013099">
    <property type="entry name" value="K_chnl_dom"/>
</dbReference>
<feature type="transmembrane region" description="Helical" evidence="8">
    <location>
        <begin position="87"/>
        <end position="106"/>
    </location>
</feature>
<evidence type="ECO:0000256" key="8">
    <source>
        <dbReference type="SAM" id="Phobius"/>
    </source>
</evidence>
<keyword evidence="4 8" id="KW-1133">Transmembrane helix</keyword>
<dbReference type="PANTHER" id="PTHR11003:SF291">
    <property type="entry name" value="IP11374P"/>
    <property type="match status" value="1"/>
</dbReference>
<evidence type="ECO:0000256" key="3">
    <source>
        <dbReference type="ARBA" id="ARBA00022692"/>
    </source>
</evidence>
<dbReference type="PROSITE" id="PS50222">
    <property type="entry name" value="EF_HAND_2"/>
    <property type="match status" value="1"/>
</dbReference>
<keyword evidence="5" id="KW-0406">Ion transport</keyword>
<reference evidence="11" key="1">
    <citation type="submission" date="2021-01" db="EMBL/GenBank/DDBJ databases">
        <authorList>
            <person name="Corre E."/>
            <person name="Pelletier E."/>
            <person name="Niang G."/>
            <person name="Scheremetjew M."/>
            <person name="Finn R."/>
            <person name="Kale V."/>
            <person name="Holt S."/>
            <person name="Cochrane G."/>
            <person name="Meng A."/>
            <person name="Brown T."/>
            <person name="Cohen L."/>
        </authorList>
    </citation>
    <scope>NUCLEOTIDE SEQUENCE</scope>
    <source>
        <strain evidence="11">CCMP2877</strain>
    </source>
</reference>
<dbReference type="GO" id="GO:0005737">
    <property type="term" value="C:cytoplasm"/>
    <property type="evidence" value="ECO:0007669"/>
    <property type="project" value="UniProtKB-ARBA"/>
</dbReference>
<evidence type="ECO:0000256" key="4">
    <source>
        <dbReference type="ARBA" id="ARBA00022989"/>
    </source>
</evidence>
<feature type="transmembrane region" description="Helical" evidence="8">
    <location>
        <begin position="113"/>
        <end position="130"/>
    </location>
</feature>
<evidence type="ECO:0000256" key="1">
    <source>
        <dbReference type="ARBA" id="ARBA00004141"/>
    </source>
</evidence>
<comment type="subcellular location">
    <subcellularLocation>
        <location evidence="1">Membrane</location>
        <topology evidence="1">Multi-pass membrane protein</topology>
    </subcellularLocation>
</comment>
<evidence type="ECO:0000313" key="11">
    <source>
        <dbReference type="EMBL" id="CAD9263795.1"/>
    </source>
</evidence>
<dbReference type="GO" id="GO:0005886">
    <property type="term" value="C:plasma membrane"/>
    <property type="evidence" value="ECO:0007669"/>
    <property type="project" value="TreeGrafter"/>
</dbReference>
<dbReference type="PANTHER" id="PTHR11003">
    <property type="entry name" value="POTASSIUM CHANNEL, SUBFAMILY K"/>
    <property type="match status" value="1"/>
</dbReference>
<organism evidence="11">
    <name type="scientific">Phaeomonas parva</name>
    <dbReference type="NCBI Taxonomy" id="124430"/>
    <lineage>
        <taxon>Eukaryota</taxon>
        <taxon>Sar</taxon>
        <taxon>Stramenopiles</taxon>
        <taxon>Ochrophyta</taxon>
        <taxon>Pinguiophyceae</taxon>
        <taxon>Pinguiochrysidales</taxon>
        <taxon>Pinguiochrysidaceae</taxon>
        <taxon>Phaeomonas</taxon>
    </lineage>
</organism>
<dbReference type="InterPro" id="IPR002048">
    <property type="entry name" value="EF_hand_dom"/>
</dbReference>
<dbReference type="Gene3D" id="1.10.287.70">
    <property type="match status" value="2"/>
</dbReference>
<name>A0A7S1UCI0_9STRA</name>
<dbReference type="GO" id="GO:0015271">
    <property type="term" value="F:outward rectifier potassium channel activity"/>
    <property type="evidence" value="ECO:0007669"/>
    <property type="project" value="TreeGrafter"/>
</dbReference>
<dbReference type="GO" id="GO:0030322">
    <property type="term" value="P:stabilization of membrane potential"/>
    <property type="evidence" value="ECO:0007669"/>
    <property type="project" value="TreeGrafter"/>
</dbReference>
<evidence type="ECO:0000256" key="5">
    <source>
        <dbReference type="ARBA" id="ARBA00023065"/>
    </source>
</evidence>
<dbReference type="InterPro" id="IPR018247">
    <property type="entry name" value="EF_Hand_1_Ca_BS"/>
</dbReference>
<evidence type="ECO:0000256" key="9">
    <source>
        <dbReference type="SAM" id="SignalP"/>
    </source>
</evidence>
<dbReference type="PROSITE" id="PS00018">
    <property type="entry name" value="EF_HAND_1"/>
    <property type="match status" value="1"/>
</dbReference>
<feature type="signal peptide" evidence="9">
    <location>
        <begin position="1"/>
        <end position="17"/>
    </location>
</feature>
<keyword evidence="9" id="KW-0732">Signal</keyword>
<dbReference type="PRINTS" id="PR01333">
    <property type="entry name" value="2POREKCHANEL"/>
</dbReference>
<protein>
    <recommendedName>
        <fullName evidence="10">EF-hand domain-containing protein</fullName>
    </recommendedName>
</protein>
<gene>
    <name evidence="11" type="ORF">PPAR1163_LOCUS22180</name>
</gene>
<sequence length="399" mass="42907">MRRPALLALSLMGLAQALRTKPVLPGGGVPWRQSKRESRHVLNSNYALEQLRRQRLSADPDEPNAKARKFRSFRSAFASLPVLSPGFTLQVGGAVLFTLTLSTVLLKILEGIPMLDALYFAITVTTTAGYGDFTPTSTLSRILVSALSFGGLGLIGTLAAGVVGDFAWSLDDTVRSSQTVAGDARRGAIWGYTNRSLLSGAAKRLRLDKLGVGWLALLQLGNVIGAGTVGIKFMEGKGGVDLSWSDALYLAISSASTVGLGDVVVVSPPGRFFLCFYGLIGCVAFGRIIGAIALRPLEVERRRAREQAIENLRAGMTLEVMQDLMNGPLVRRLGLSRKAECISRNEFILLLLVQQGKISEADLAAIRNVFDILDANGSGTLSLIDMELWPESVKNTMDL</sequence>
<dbReference type="Pfam" id="PF07885">
    <property type="entry name" value="Ion_trans_2"/>
    <property type="match status" value="2"/>
</dbReference>
<feature type="chain" id="PRO_5031421448" description="EF-hand domain-containing protein" evidence="9">
    <location>
        <begin position="18"/>
        <end position="399"/>
    </location>
</feature>
<evidence type="ECO:0000256" key="6">
    <source>
        <dbReference type="ARBA" id="ARBA00023136"/>
    </source>
</evidence>
<accession>A0A7S1UCI0</accession>
<keyword evidence="6 8" id="KW-0472">Membrane</keyword>
<feature type="domain" description="EF-hand" evidence="10">
    <location>
        <begin position="361"/>
        <end position="396"/>
    </location>
</feature>
<dbReference type="GO" id="GO:0022841">
    <property type="term" value="F:potassium ion leak channel activity"/>
    <property type="evidence" value="ECO:0007669"/>
    <property type="project" value="TreeGrafter"/>
</dbReference>
<proteinExistence type="predicted"/>
<feature type="transmembrane region" description="Helical" evidence="8">
    <location>
        <begin position="142"/>
        <end position="168"/>
    </location>
</feature>
<dbReference type="SUPFAM" id="SSF81324">
    <property type="entry name" value="Voltage-gated potassium channels"/>
    <property type="match status" value="2"/>
</dbReference>
<dbReference type="AlphaFoldDB" id="A0A7S1UCI0"/>
<evidence type="ECO:0000259" key="10">
    <source>
        <dbReference type="PROSITE" id="PS50222"/>
    </source>
</evidence>
<keyword evidence="3 8" id="KW-0812">Transmembrane</keyword>
<keyword evidence="2" id="KW-0813">Transport</keyword>
<feature type="transmembrane region" description="Helical" evidence="8">
    <location>
        <begin position="271"/>
        <end position="294"/>
    </location>
</feature>
<feature type="transmembrane region" description="Helical" evidence="8">
    <location>
        <begin position="212"/>
        <end position="234"/>
    </location>
</feature>
<keyword evidence="7" id="KW-0407">Ion channel</keyword>
<dbReference type="InterPro" id="IPR003280">
    <property type="entry name" value="2pore_dom_K_chnl"/>
</dbReference>
<dbReference type="EMBL" id="HBGJ01035011">
    <property type="protein sequence ID" value="CAD9263795.1"/>
    <property type="molecule type" value="Transcribed_RNA"/>
</dbReference>